<protein>
    <submittedName>
        <fullName evidence="1">Uncharacterized protein</fullName>
    </submittedName>
</protein>
<keyword evidence="2" id="KW-1185">Reference proteome</keyword>
<evidence type="ECO:0000313" key="1">
    <source>
        <dbReference type="EMBL" id="KAK2094273.1"/>
    </source>
</evidence>
<sequence length="128" mass="14606">MGIGTCMLEKEGLCEMERECELDRDVKSTSVLEKEVGLGHWKVADYVILVGLALWQTPFVVNQNKPEKFSQKLPSIRVFSCEHCSEIEKRPFVDYQKTCKYAKEKRATAQEAGNGFVSLLLRVTFQTL</sequence>
<dbReference type="Proteomes" id="UP001266305">
    <property type="component" value="Unassembled WGS sequence"/>
</dbReference>
<dbReference type="EMBL" id="JASSZA010000014">
    <property type="protein sequence ID" value="KAK2094273.1"/>
    <property type="molecule type" value="Genomic_DNA"/>
</dbReference>
<comment type="caution">
    <text evidence="1">The sequence shown here is derived from an EMBL/GenBank/DDBJ whole genome shotgun (WGS) entry which is preliminary data.</text>
</comment>
<reference evidence="1 2" key="1">
    <citation type="submission" date="2023-05" db="EMBL/GenBank/DDBJ databases">
        <title>B98-5 Cell Line De Novo Hybrid Assembly: An Optical Mapping Approach.</title>
        <authorList>
            <person name="Kananen K."/>
            <person name="Auerbach J.A."/>
            <person name="Kautto E."/>
            <person name="Blachly J.S."/>
        </authorList>
    </citation>
    <scope>NUCLEOTIDE SEQUENCE [LARGE SCALE GENOMIC DNA]</scope>
    <source>
        <strain evidence="1">B95-8</strain>
        <tissue evidence="1">Cell line</tissue>
    </source>
</reference>
<accession>A0ABQ9UB09</accession>
<proteinExistence type="predicted"/>
<organism evidence="1 2">
    <name type="scientific">Saguinus oedipus</name>
    <name type="common">Cotton-top tamarin</name>
    <name type="synonym">Oedipomidas oedipus</name>
    <dbReference type="NCBI Taxonomy" id="9490"/>
    <lineage>
        <taxon>Eukaryota</taxon>
        <taxon>Metazoa</taxon>
        <taxon>Chordata</taxon>
        <taxon>Craniata</taxon>
        <taxon>Vertebrata</taxon>
        <taxon>Euteleostomi</taxon>
        <taxon>Mammalia</taxon>
        <taxon>Eutheria</taxon>
        <taxon>Euarchontoglires</taxon>
        <taxon>Primates</taxon>
        <taxon>Haplorrhini</taxon>
        <taxon>Platyrrhini</taxon>
        <taxon>Cebidae</taxon>
        <taxon>Callitrichinae</taxon>
        <taxon>Saguinus</taxon>
    </lineage>
</organism>
<evidence type="ECO:0000313" key="2">
    <source>
        <dbReference type="Proteomes" id="UP001266305"/>
    </source>
</evidence>
<gene>
    <name evidence="1" type="ORF">P7K49_028011</name>
</gene>
<name>A0ABQ9UB09_SAGOE</name>